<organism evidence="2 3">
    <name type="scientific">Deinococcus piscis</name>
    <dbReference type="NCBI Taxonomy" id="394230"/>
    <lineage>
        <taxon>Bacteria</taxon>
        <taxon>Thermotogati</taxon>
        <taxon>Deinococcota</taxon>
        <taxon>Deinococci</taxon>
        <taxon>Deinococcales</taxon>
        <taxon>Deinococcaceae</taxon>
        <taxon>Deinococcus</taxon>
    </lineage>
</organism>
<protein>
    <submittedName>
        <fullName evidence="2">Uncharacterized protein</fullName>
    </submittedName>
</protein>
<feature type="transmembrane region" description="Helical" evidence="1">
    <location>
        <begin position="12"/>
        <end position="32"/>
    </location>
</feature>
<evidence type="ECO:0000256" key="1">
    <source>
        <dbReference type="SAM" id="Phobius"/>
    </source>
</evidence>
<dbReference type="Pfam" id="PF10709">
    <property type="entry name" value="DUF2511"/>
    <property type="match status" value="1"/>
</dbReference>
<dbReference type="Proteomes" id="UP000632154">
    <property type="component" value="Unassembled WGS sequence"/>
</dbReference>
<dbReference type="EMBL" id="BNAL01000019">
    <property type="protein sequence ID" value="GHG04327.1"/>
    <property type="molecule type" value="Genomic_DNA"/>
</dbReference>
<sequence length="132" mass="14706">MGQVLLNKVKASLPFLLILLLPATFYLAPYMGAKRLHISRESVGEAWPFTFDKGTLSCLKPKLLIVTDTKAKVTYALNWHTLLMAPNKSWRSVEESLLPSASTPAPEQGLRLIQEQAVSLCTCSMLDFRPQC</sequence>
<evidence type="ECO:0000313" key="3">
    <source>
        <dbReference type="Proteomes" id="UP000632154"/>
    </source>
</evidence>
<reference evidence="3" key="1">
    <citation type="journal article" date="2019" name="Int. J. Syst. Evol. Microbiol.">
        <title>The Global Catalogue of Microorganisms (GCM) 10K type strain sequencing project: providing services to taxonomists for standard genome sequencing and annotation.</title>
        <authorList>
            <consortium name="The Broad Institute Genomics Platform"/>
            <consortium name="The Broad Institute Genome Sequencing Center for Infectious Disease"/>
            <person name="Wu L."/>
            <person name="Ma J."/>
        </authorList>
    </citation>
    <scope>NUCLEOTIDE SEQUENCE [LARGE SCALE GENOMIC DNA]</scope>
    <source>
        <strain evidence="3">CGMCC 1.18439</strain>
    </source>
</reference>
<proteinExistence type="predicted"/>
<evidence type="ECO:0000313" key="2">
    <source>
        <dbReference type="EMBL" id="GHG04327.1"/>
    </source>
</evidence>
<accession>A0ABQ3K6L4</accession>
<name>A0ABQ3K6L4_9DEIO</name>
<keyword evidence="1" id="KW-0812">Transmembrane</keyword>
<comment type="caution">
    <text evidence="2">The sequence shown here is derived from an EMBL/GenBank/DDBJ whole genome shotgun (WGS) entry which is preliminary data.</text>
</comment>
<gene>
    <name evidence="2" type="ORF">GCM10017783_16160</name>
</gene>
<keyword evidence="1" id="KW-0472">Membrane</keyword>
<dbReference type="InterPro" id="IPR019648">
    <property type="entry name" value="YebY"/>
</dbReference>
<keyword evidence="1" id="KW-1133">Transmembrane helix</keyword>
<keyword evidence="3" id="KW-1185">Reference proteome</keyword>